<dbReference type="SUPFAM" id="SSF54736">
    <property type="entry name" value="ClpS-like"/>
    <property type="match status" value="1"/>
</dbReference>
<evidence type="ECO:0000313" key="6">
    <source>
        <dbReference type="EMBL" id="CBJ30546.1"/>
    </source>
</evidence>
<feature type="compositionally biased region" description="Gly residues" evidence="4">
    <location>
        <begin position="60"/>
        <end position="73"/>
    </location>
</feature>
<keyword evidence="2 6" id="KW-0689">Ribosomal protein</keyword>
<keyword evidence="3" id="KW-0687">Ribonucleoprotein</keyword>
<gene>
    <name evidence="6" type="ORF">Esi_0199_0042</name>
</gene>
<feature type="domain" description="Large ribosomal subunit protein bL12 C-terminal" evidence="5">
    <location>
        <begin position="177"/>
        <end position="244"/>
    </location>
</feature>
<evidence type="ECO:0000256" key="1">
    <source>
        <dbReference type="ARBA" id="ARBA00007197"/>
    </source>
</evidence>
<dbReference type="InterPro" id="IPR000206">
    <property type="entry name" value="Ribosomal_bL12"/>
</dbReference>
<dbReference type="PANTHER" id="PTHR45987:SF4">
    <property type="entry name" value="LARGE RIBOSOMAL SUBUNIT PROTEIN BL12M"/>
    <property type="match status" value="1"/>
</dbReference>
<dbReference type="CDD" id="cd00387">
    <property type="entry name" value="Ribosomal_L7_L12"/>
    <property type="match status" value="1"/>
</dbReference>
<keyword evidence="7" id="KW-1185">Reference proteome</keyword>
<feature type="region of interest" description="Disordered" evidence="4">
    <location>
        <begin position="41"/>
        <end position="109"/>
    </location>
</feature>
<evidence type="ECO:0000256" key="2">
    <source>
        <dbReference type="ARBA" id="ARBA00022980"/>
    </source>
</evidence>
<dbReference type="PANTHER" id="PTHR45987">
    <property type="entry name" value="39S RIBOSOMAL PROTEIN L12"/>
    <property type="match status" value="1"/>
</dbReference>
<dbReference type="InterPro" id="IPR013823">
    <property type="entry name" value="Ribosomal_bL12_C"/>
</dbReference>
<proteinExistence type="inferred from homology"/>
<dbReference type="EMBL" id="FN648374">
    <property type="protein sequence ID" value="CBJ30546.1"/>
    <property type="molecule type" value="Genomic_DNA"/>
</dbReference>
<evidence type="ECO:0000256" key="4">
    <source>
        <dbReference type="SAM" id="MobiDB-lite"/>
    </source>
</evidence>
<evidence type="ECO:0000313" key="7">
    <source>
        <dbReference type="Proteomes" id="UP000002630"/>
    </source>
</evidence>
<dbReference type="GO" id="GO:0003729">
    <property type="term" value="F:mRNA binding"/>
    <property type="evidence" value="ECO:0007669"/>
    <property type="project" value="TreeGrafter"/>
</dbReference>
<evidence type="ECO:0000259" key="5">
    <source>
        <dbReference type="Pfam" id="PF00542"/>
    </source>
</evidence>
<dbReference type="AlphaFoldDB" id="D7FPT9"/>
<accession>D7FPT9</accession>
<dbReference type="GO" id="GO:0006412">
    <property type="term" value="P:translation"/>
    <property type="evidence" value="ECO:0007669"/>
    <property type="project" value="InterPro"/>
</dbReference>
<dbReference type="InterPro" id="IPR014719">
    <property type="entry name" value="Ribosomal_bL12_C/ClpS-like"/>
</dbReference>
<comment type="similarity">
    <text evidence="1">Belongs to the bacterial ribosomal protein bL12 family.</text>
</comment>
<name>D7FPT9_ECTSI</name>
<dbReference type="Pfam" id="PF00542">
    <property type="entry name" value="Ribosomal_L12"/>
    <property type="match status" value="1"/>
</dbReference>
<dbReference type="GO" id="GO:0003735">
    <property type="term" value="F:structural constituent of ribosome"/>
    <property type="evidence" value="ECO:0007669"/>
    <property type="project" value="InterPro"/>
</dbReference>
<protein>
    <submittedName>
        <fullName evidence="6">50S ribosomal protein L7/L12, putative</fullName>
    </submittedName>
</protein>
<dbReference type="STRING" id="2880.D7FPT9"/>
<feature type="region of interest" description="Disordered" evidence="4">
    <location>
        <begin position="1"/>
        <end position="24"/>
    </location>
</feature>
<sequence>MTLATSMCRGLASGGRRCRTPAPAATWPLVQRGLDDRFSTTAGADAATEDTSGPPAAEAGKGGGGGGGSGAQSGDGEAASTVEENPLEGMVEDDGDPGPPPPLDPSIVAEPSPKVLEVMASIESLNFVEMAMLIDVFKNKLGLDELPTLSFGGADGGGESGGGDGDAPAAAAEKTIFKVKVTGFGDKAKIKVIKEVRVITGLGLREAKEMVESLPQVVKEDLKEDEAEAMKAKLEAVGATVELE</sequence>
<dbReference type="Proteomes" id="UP000002630">
    <property type="component" value="Linkage Group LG13"/>
</dbReference>
<feature type="compositionally biased region" description="Low complexity" evidence="4">
    <location>
        <begin position="41"/>
        <end position="59"/>
    </location>
</feature>
<dbReference type="GO" id="GO:1990904">
    <property type="term" value="C:ribonucleoprotein complex"/>
    <property type="evidence" value="ECO:0007669"/>
    <property type="project" value="UniProtKB-KW"/>
</dbReference>
<dbReference type="NCBIfam" id="TIGR00855">
    <property type="entry name" value="L12"/>
    <property type="match status" value="1"/>
</dbReference>
<dbReference type="InParanoid" id="D7FPT9"/>
<dbReference type="eggNOG" id="KOG1715">
    <property type="taxonomic scope" value="Eukaryota"/>
</dbReference>
<dbReference type="FunFam" id="3.30.1390.10:FF:000001">
    <property type="entry name" value="50S ribosomal protein L7/L12"/>
    <property type="match status" value="1"/>
</dbReference>
<dbReference type="OrthoDB" id="250175at2759"/>
<evidence type="ECO:0000256" key="3">
    <source>
        <dbReference type="ARBA" id="ARBA00023274"/>
    </source>
</evidence>
<dbReference type="HAMAP" id="MF_00368">
    <property type="entry name" value="Ribosomal_bL12"/>
    <property type="match status" value="1"/>
</dbReference>
<dbReference type="GO" id="GO:0005840">
    <property type="term" value="C:ribosome"/>
    <property type="evidence" value="ECO:0007669"/>
    <property type="project" value="UniProtKB-KW"/>
</dbReference>
<dbReference type="Gene3D" id="3.30.1390.10">
    <property type="match status" value="1"/>
</dbReference>
<organism evidence="6 7">
    <name type="scientific">Ectocarpus siliculosus</name>
    <name type="common">Brown alga</name>
    <name type="synonym">Conferva siliculosa</name>
    <dbReference type="NCBI Taxonomy" id="2880"/>
    <lineage>
        <taxon>Eukaryota</taxon>
        <taxon>Sar</taxon>
        <taxon>Stramenopiles</taxon>
        <taxon>Ochrophyta</taxon>
        <taxon>PX clade</taxon>
        <taxon>Phaeophyceae</taxon>
        <taxon>Ectocarpales</taxon>
        <taxon>Ectocarpaceae</taxon>
        <taxon>Ectocarpus</taxon>
    </lineage>
</organism>
<reference evidence="6 7" key="1">
    <citation type="journal article" date="2010" name="Nature">
        <title>The Ectocarpus genome and the independent evolution of multicellularity in brown algae.</title>
        <authorList>
            <person name="Cock J.M."/>
            <person name="Sterck L."/>
            <person name="Rouze P."/>
            <person name="Scornet D."/>
            <person name="Allen A.E."/>
            <person name="Amoutzias G."/>
            <person name="Anthouard V."/>
            <person name="Artiguenave F."/>
            <person name="Aury J.M."/>
            <person name="Badger J.H."/>
            <person name="Beszteri B."/>
            <person name="Billiau K."/>
            <person name="Bonnet E."/>
            <person name="Bothwell J.H."/>
            <person name="Bowler C."/>
            <person name="Boyen C."/>
            <person name="Brownlee C."/>
            <person name="Carrano C.J."/>
            <person name="Charrier B."/>
            <person name="Cho G.Y."/>
            <person name="Coelho S.M."/>
            <person name="Collen J."/>
            <person name="Corre E."/>
            <person name="Da Silva C."/>
            <person name="Delage L."/>
            <person name="Delaroque N."/>
            <person name="Dittami S.M."/>
            <person name="Doulbeau S."/>
            <person name="Elias M."/>
            <person name="Farnham G."/>
            <person name="Gachon C.M."/>
            <person name="Gschloessl B."/>
            <person name="Heesch S."/>
            <person name="Jabbari K."/>
            <person name="Jubin C."/>
            <person name="Kawai H."/>
            <person name="Kimura K."/>
            <person name="Kloareg B."/>
            <person name="Kupper F.C."/>
            <person name="Lang D."/>
            <person name="Le Bail A."/>
            <person name="Leblanc C."/>
            <person name="Lerouge P."/>
            <person name="Lohr M."/>
            <person name="Lopez P.J."/>
            <person name="Martens C."/>
            <person name="Maumus F."/>
            <person name="Michel G."/>
            <person name="Miranda-Saavedra D."/>
            <person name="Morales J."/>
            <person name="Moreau H."/>
            <person name="Motomura T."/>
            <person name="Nagasato C."/>
            <person name="Napoli C.A."/>
            <person name="Nelson D.R."/>
            <person name="Nyvall-Collen P."/>
            <person name="Peters A.F."/>
            <person name="Pommier C."/>
            <person name="Potin P."/>
            <person name="Poulain J."/>
            <person name="Quesneville H."/>
            <person name="Read B."/>
            <person name="Rensing S.A."/>
            <person name="Ritter A."/>
            <person name="Rousvoal S."/>
            <person name="Samanta M."/>
            <person name="Samson G."/>
            <person name="Schroeder D.C."/>
            <person name="Segurens B."/>
            <person name="Strittmatter M."/>
            <person name="Tonon T."/>
            <person name="Tregear J.W."/>
            <person name="Valentin K."/>
            <person name="von Dassow P."/>
            <person name="Yamagishi T."/>
            <person name="Van de Peer Y."/>
            <person name="Wincker P."/>
        </authorList>
    </citation>
    <scope>NUCLEOTIDE SEQUENCE [LARGE SCALE GENOMIC DNA]</scope>
    <source>
        <strain evidence="7">Ec32 / CCAP1310/4</strain>
    </source>
</reference>
<dbReference type="EMBL" id="FN649738">
    <property type="protein sequence ID" value="CBJ30546.1"/>
    <property type="molecule type" value="Genomic_DNA"/>
</dbReference>